<comment type="similarity">
    <text evidence="2">Belongs to the resistance-nodulation-cell division (RND) (TC 2.A.6) family.</text>
</comment>
<sequence length="1055" mass="115107">MFDIFIRRPVLSLVISLVIVFLGLLALIQLPITQFPDIVPPSVTVTARYTGANAEVCTKAVATPLERAINGVPGMSYLTSVSTNSGITLITVFFQVGTDPDLAAVNVQNRVQTVIDELPEEVIKAGVSTEKEVNSMLLYLNIMSDDKSVGEKFIYNFADINVLQELKRIDGVGFAEIMGSREYSMRVWLQPDRMVALNVSADEVIEAIRAQNVEAAPGKSGESSGGADQELQYVLRYTGKLFEPKQYENIVVRATPDGSVLRLKDVARIEFGSLNYSMTSKIDGRPSAAIMLKQRPGSNASEVIANVKKRMAELKGTSFPPGMTYNIAYDVSRFLDASIHEVMRTLVEAFVLVFLVVFIFLQDWRSTLISALAVPVALVGTLFFMQLLDFSINLLTLFALVLAIGIVVDNAIVVVEAVHVKMTEDHLSPKEATFAAMREIGGAIIAITLVMSAVFVPVSFMDGPVGVFYRQFSLTLAFSIVISGINALTLTPALCALLLRHAPEGEQKGLLGRFFGGFNRYYEGLALRYQRLVRVVANRRVVTIGLMLVFFVATYGITTILPTGFIPTEDQGMIYVNVTTPPGATVERTEKVLDEVQRIAEKLGPVESVSTLAGYSLTTEVAGASYGMGMINLKAWDEREESVQDLIAQLEEKTRYLKDADIQFLPPPTVPGFGNSSGFELRLLDRTGRGDLQQTAQVSNDFIAALEKTPAVGSAFTSFDASFPQYLIHVDQEQAAKKGVTIDKAMSTLQTLMGSFYASNFIRFGQMYKVMVQAAPNFRTKPEDVLKMYVKNDRGEMVPYSTFVRLERVYGPEQLTRYNMYTSAMLNGDAANGFSSGDVINTVAQVAAKELPRGYSYEWSGMTREQVLSGDQALYVFAVVLLFVYLLLAAQYESFLLPLPVILSLPAGIFGAFLFLKLLGLENNIYAQVSLVMLIGLLGKNAILIIEFAVLRRKQGASVLDAAVEGGYSRLRPILMTSFAFIAGLLPLTIATGAGALGNRSIGTAAAGGMLIGTVVGVILIPGLYVLFSRDKKEPVEEEESPVEPVAEETAHAIA</sequence>
<dbReference type="InterPro" id="IPR000731">
    <property type="entry name" value="SSD"/>
</dbReference>
<keyword evidence="13" id="KW-1185">Reference proteome</keyword>
<feature type="transmembrane region" description="Helical" evidence="10">
    <location>
        <begin position="925"/>
        <end position="950"/>
    </location>
</feature>
<keyword evidence="6 10" id="KW-0812">Transmembrane</keyword>
<dbReference type="RefSeq" id="WP_245095593.1">
    <property type="nucleotide sequence ID" value="NZ_CP095053.1"/>
</dbReference>
<name>A0A8T9T3N2_9BACT</name>
<dbReference type="PANTHER" id="PTHR32063">
    <property type="match status" value="1"/>
</dbReference>
<evidence type="ECO:0000259" key="11">
    <source>
        <dbReference type="PROSITE" id="PS50156"/>
    </source>
</evidence>
<dbReference type="NCBIfam" id="TIGR00915">
    <property type="entry name" value="2A0602"/>
    <property type="match status" value="1"/>
</dbReference>
<evidence type="ECO:0000256" key="4">
    <source>
        <dbReference type="ARBA" id="ARBA00022475"/>
    </source>
</evidence>
<evidence type="ECO:0000313" key="13">
    <source>
        <dbReference type="Proteomes" id="UP000829925"/>
    </source>
</evidence>
<feature type="region of interest" description="Disordered" evidence="9">
    <location>
        <begin position="1036"/>
        <end position="1055"/>
    </location>
</feature>
<dbReference type="InterPro" id="IPR001036">
    <property type="entry name" value="Acrflvin-R"/>
</dbReference>
<feature type="transmembrane region" description="Helical" evidence="10">
    <location>
        <begin position="971"/>
        <end position="990"/>
    </location>
</feature>
<evidence type="ECO:0000256" key="6">
    <source>
        <dbReference type="ARBA" id="ARBA00022692"/>
    </source>
</evidence>
<feature type="transmembrane region" description="Helical" evidence="10">
    <location>
        <begin position="895"/>
        <end position="919"/>
    </location>
</feature>
<feature type="transmembrane region" description="Helical" evidence="10">
    <location>
        <begin position="472"/>
        <end position="499"/>
    </location>
</feature>
<organism evidence="12 13">
    <name type="scientific">Hymenobacter aerilatus</name>
    <dbReference type="NCBI Taxonomy" id="2932251"/>
    <lineage>
        <taxon>Bacteria</taxon>
        <taxon>Pseudomonadati</taxon>
        <taxon>Bacteroidota</taxon>
        <taxon>Cytophagia</taxon>
        <taxon>Cytophagales</taxon>
        <taxon>Hymenobacteraceae</taxon>
        <taxon>Hymenobacter</taxon>
    </lineage>
</organism>
<dbReference type="FunFam" id="1.20.1640.10:FF:000001">
    <property type="entry name" value="Efflux pump membrane transporter"/>
    <property type="match status" value="1"/>
</dbReference>
<dbReference type="InterPro" id="IPR027463">
    <property type="entry name" value="AcrB_DN_DC_subdom"/>
</dbReference>
<evidence type="ECO:0000256" key="1">
    <source>
        <dbReference type="ARBA" id="ARBA00004429"/>
    </source>
</evidence>
<gene>
    <name evidence="12" type="ORF">MUN82_05495</name>
</gene>
<evidence type="ECO:0000313" key="12">
    <source>
        <dbReference type="EMBL" id="UOR06549.1"/>
    </source>
</evidence>
<dbReference type="GO" id="GO:0005886">
    <property type="term" value="C:plasma membrane"/>
    <property type="evidence" value="ECO:0007669"/>
    <property type="project" value="UniProtKB-SubCell"/>
</dbReference>
<evidence type="ECO:0000256" key="10">
    <source>
        <dbReference type="SAM" id="Phobius"/>
    </source>
</evidence>
<dbReference type="Gene3D" id="3.30.70.1440">
    <property type="entry name" value="Multidrug efflux transporter AcrB pore domain"/>
    <property type="match status" value="1"/>
</dbReference>
<feature type="transmembrane region" description="Helical" evidence="10">
    <location>
        <begin position="1002"/>
        <end position="1028"/>
    </location>
</feature>
<protein>
    <submittedName>
        <fullName evidence="12">Efflux RND transporter permease subunit</fullName>
    </submittedName>
</protein>
<feature type="domain" description="SSD" evidence="11">
    <location>
        <begin position="368"/>
        <end position="497"/>
    </location>
</feature>
<dbReference type="EMBL" id="CP095053">
    <property type="protein sequence ID" value="UOR06549.1"/>
    <property type="molecule type" value="Genomic_DNA"/>
</dbReference>
<dbReference type="Gene3D" id="1.20.1640.10">
    <property type="entry name" value="Multidrug efflux transporter AcrB transmembrane domain"/>
    <property type="match status" value="2"/>
</dbReference>
<dbReference type="KEGG" id="haei:MUN82_05495"/>
<reference evidence="12 13" key="1">
    <citation type="submission" date="2022-04" db="EMBL/GenBank/DDBJ databases">
        <title>Hymenobacter sp. isolated from the air.</title>
        <authorList>
            <person name="Won M."/>
            <person name="Lee C.-M."/>
            <person name="Woen H.-Y."/>
            <person name="Kwon S.-W."/>
        </authorList>
    </citation>
    <scope>NUCLEOTIDE SEQUENCE [LARGE SCALE GENOMIC DNA]</scope>
    <source>
        <strain evidence="13">5413 J-13</strain>
    </source>
</reference>
<dbReference type="PANTHER" id="PTHR32063:SF9">
    <property type="entry name" value="SIMILAR TO MULTIDRUG RESISTANCE PROTEIN MEXB"/>
    <property type="match status" value="1"/>
</dbReference>
<dbReference type="SUPFAM" id="SSF82693">
    <property type="entry name" value="Multidrug efflux transporter AcrB pore domain, PN1, PN2, PC1 and PC2 subdomains"/>
    <property type="match status" value="3"/>
</dbReference>
<evidence type="ECO:0000256" key="5">
    <source>
        <dbReference type="ARBA" id="ARBA00022519"/>
    </source>
</evidence>
<keyword evidence="4" id="KW-1003">Cell membrane</keyword>
<feature type="transmembrane region" description="Helical" evidence="10">
    <location>
        <begin position="368"/>
        <end position="388"/>
    </location>
</feature>
<dbReference type="AlphaFoldDB" id="A0A8T9T3N2"/>
<keyword evidence="5" id="KW-0997">Cell inner membrane</keyword>
<evidence type="ECO:0000256" key="9">
    <source>
        <dbReference type="SAM" id="MobiDB-lite"/>
    </source>
</evidence>
<feature type="transmembrane region" description="Helical" evidence="10">
    <location>
        <begin position="872"/>
        <end position="888"/>
    </location>
</feature>
<dbReference type="GO" id="GO:0042910">
    <property type="term" value="F:xenobiotic transmembrane transporter activity"/>
    <property type="evidence" value="ECO:0007669"/>
    <property type="project" value="TreeGrafter"/>
</dbReference>
<dbReference type="PROSITE" id="PS50156">
    <property type="entry name" value="SSD"/>
    <property type="match status" value="1"/>
</dbReference>
<dbReference type="SUPFAM" id="SSF82866">
    <property type="entry name" value="Multidrug efflux transporter AcrB transmembrane domain"/>
    <property type="match status" value="2"/>
</dbReference>
<dbReference type="Proteomes" id="UP000829925">
    <property type="component" value="Chromosome"/>
</dbReference>
<keyword evidence="7 10" id="KW-1133">Transmembrane helix</keyword>
<dbReference type="SUPFAM" id="SSF82714">
    <property type="entry name" value="Multidrug efflux transporter AcrB TolC docking domain, DN and DC subdomains"/>
    <property type="match status" value="2"/>
</dbReference>
<evidence type="ECO:0000256" key="7">
    <source>
        <dbReference type="ARBA" id="ARBA00022989"/>
    </source>
</evidence>
<dbReference type="PRINTS" id="PR00702">
    <property type="entry name" value="ACRIFLAVINRP"/>
</dbReference>
<dbReference type="Gene3D" id="3.30.2090.10">
    <property type="entry name" value="Multidrug efflux transporter AcrB TolC docking domain, DN and DC subdomains"/>
    <property type="match status" value="2"/>
</dbReference>
<feature type="transmembrane region" description="Helical" evidence="10">
    <location>
        <begin position="12"/>
        <end position="32"/>
    </location>
</feature>
<keyword evidence="3" id="KW-0813">Transport</keyword>
<evidence type="ECO:0000256" key="2">
    <source>
        <dbReference type="ARBA" id="ARBA00010942"/>
    </source>
</evidence>
<dbReference type="GO" id="GO:0015562">
    <property type="term" value="F:efflux transmembrane transporter activity"/>
    <property type="evidence" value="ECO:0007669"/>
    <property type="project" value="InterPro"/>
</dbReference>
<dbReference type="InterPro" id="IPR004764">
    <property type="entry name" value="MdtF-like"/>
</dbReference>
<evidence type="ECO:0000256" key="8">
    <source>
        <dbReference type="ARBA" id="ARBA00023136"/>
    </source>
</evidence>
<feature type="transmembrane region" description="Helical" evidence="10">
    <location>
        <begin position="394"/>
        <end position="419"/>
    </location>
</feature>
<dbReference type="Gene3D" id="3.30.70.1320">
    <property type="entry name" value="Multidrug efflux transporter AcrB pore domain like"/>
    <property type="match status" value="1"/>
</dbReference>
<proteinExistence type="inferred from homology"/>
<dbReference type="Gene3D" id="3.30.70.1430">
    <property type="entry name" value="Multidrug efflux transporter AcrB pore domain"/>
    <property type="match status" value="2"/>
</dbReference>
<dbReference type="GO" id="GO:0009636">
    <property type="term" value="P:response to toxic substance"/>
    <property type="evidence" value="ECO:0007669"/>
    <property type="project" value="UniProtKB-ARBA"/>
</dbReference>
<comment type="subcellular location">
    <subcellularLocation>
        <location evidence="1">Cell inner membrane</location>
        <topology evidence="1">Multi-pass membrane protein</topology>
    </subcellularLocation>
</comment>
<feature type="transmembrane region" description="Helical" evidence="10">
    <location>
        <begin position="342"/>
        <end position="361"/>
    </location>
</feature>
<keyword evidence="8 10" id="KW-0472">Membrane</keyword>
<feature type="transmembrane region" description="Helical" evidence="10">
    <location>
        <begin position="440"/>
        <end position="460"/>
    </location>
</feature>
<evidence type="ECO:0000256" key="3">
    <source>
        <dbReference type="ARBA" id="ARBA00022448"/>
    </source>
</evidence>
<feature type="transmembrane region" description="Helical" evidence="10">
    <location>
        <begin position="541"/>
        <end position="561"/>
    </location>
</feature>
<accession>A0A8T9T3N2</accession>
<dbReference type="Pfam" id="PF00873">
    <property type="entry name" value="ACR_tran"/>
    <property type="match status" value="1"/>
</dbReference>